<accession>A0ABQ9I390</accession>
<dbReference type="InterPro" id="IPR036397">
    <property type="entry name" value="RNaseH_sf"/>
</dbReference>
<dbReference type="SUPFAM" id="SSF53098">
    <property type="entry name" value="Ribonuclease H-like"/>
    <property type="match status" value="1"/>
</dbReference>
<evidence type="ECO:0000313" key="2">
    <source>
        <dbReference type="Proteomes" id="UP001159363"/>
    </source>
</evidence>
<evidence type="ECO:0000313" key="1">
    <source>
        <dbReference type="EMBL" id="KAJ8891124.1"/>
    </source>
</evidence>
<dbReference type="Gene3D" id="3.30.420.10">
    <property type="entry name" value="Ribonuclease H-like superfamily/Ribonuclease H"/>
    <property type="match status" value="1"/>
</dbReference>
<protein>
    <recommendedName>
        <fullName evidence="3">Integrase catalytic domain-containing protein</fullName>
    </recommendedName>
</protein>
<proteinExistence type="predicted"/>
<dbReference type="Proteomes" id="UP001159363">
    <property type="component" value="Chromosome 3"/>
</dbReference>
<dbReference type="EMBL" id="JARBHB010000003">
    <property type="protein sequence ID" value="KAJ8891124.1"/>
    <property type="molecule type" value="Genomic_DNA"/>
</dbReference>
<evidence type="ECO:0008006" key="3">
    <source>
        <dbReference type="Google" id="ProtNLM"/>
    </source>
</evidence>
<gene>
    <name evidence="1" type="ORF">PR048_010638</name>
</gene>
<dbReference type="InterPro" id="IPR050951">
    <property type="entry name" value="Retrovirus_Pol_polyprotein"/>
</dbReference>
<dbReference type="PANTHER" id="PTHR37984:SF5">
    <property type="entry name" value="PROTEIN NYNRIN-LIKE"/>
    <property type="match status" value="1"/>
</dbReference>
<sequence>MHRWSHDIEKETKPYWQVNEHFNVGLSGSGSHFLKWRGEGHLGDVKIKSLARAYFWWPGMDSEIVRRKRQIQQNWPFPTGPWQRIHQPNIPFTCRSPCLRTHLVSDNGPPFNSVELKIFLAANGVQSILTVTYDPQSNGQPLNSITVYKLRTAVRSSTNIPQAITNLFTHSCWEIPASLMFGRSLHTNLRKRIEDNQQKQRAHYKGPVVRNFQKGQEVLMNYNNENKWVKGVVIEKLSNVVYLVETAMR</sequence>
<comment type="caution">
    <text evidence="1">The sequence shown here is derived from an EMBL/GenBank/DDBJ whole genome shotgun (WGS) entry which is preliminary data.</text>
</comment>
<dbReference type="PANTHER" id="PTHR37984">
    <property type="entry name" value="PROTEIN CBG26694"/>
    <property type="match status" value="1"/>
</dbReference>
<reference evidence="1 2" key="1">
    <citation type="submission" date="2023-02" db="EMBL/GenBank/DDBJ databases">
        <title>LHISI_Scaffold_Assembly.</title>
        <authorList>
            <person name="Stuart O.P."/>
            <person name="Cleave R."/>
            <person name="Magrath M.J.L."/>
            <person name="Mikheyev A.S."/>
        </authorList>
    </citation>
    <scope>NUCLEOTIDE SEQUENCE [LARGE SCALE GENOMIC DNA]</scope>
    <source>
        <strain evidence="1">Daus_M_001</strain>
        <tissue evidence="1">Leg muscle</tissue>
    </source>
</reference>
<keyword evidence="2" id="KW-1185">Reference proteome</keyword>
<organism evidence="1 2">
    <name type="scientific">Dryococelus australis</name>
    <dbReference type="NCBI Taxonomy" id="614101"/>
    <lineage>
        <taxon>Eukaryota</taxon>
        <taxon>Metazoa</taxon>
        <taxon>Ecdysozoa</taxon>
        <taxon>Arthropoda</taxon>
        <taxon>Hexapoda</taxon>
        <taxon>Insecta</taxon>
        <taxon>Pterygota</taxon>
        <taxon>Neoptera</taxon>
        <taxon>Polyneoptera</taxon>
        <taxon>Phasmatodea</taxon>
        <taxon>Verophasmatodea</taxon>
        <taxon>Anareolatae</taxon>
        <taxon>Phasmatidae</taxon>
        <taxon>Eurycanthinae</taxon>
        <taxon>Dryococelus</taxon>
    </lineage>
</organism>
<name>A0ABQ9I390_9NEOP</name>
<dbReference type="InterPro" id="IPR012337">
    <property type="entry name" value="RNaseH-like_sf"/>
</dbReference>